<evidence type="ECO:0000313" key="2">
    <source>
        <dbReference type="Proteomes" id="UP000245698"/>
    </source>
</evidence>
<evidence type="ECO:0000313" key="1">
    <source>
        <dbReference type="EMBL" id="SJM30640.1"/>
    </source>
</evidence>
<gene>
    <name evidence="1" type="ORF">BQ8482_160116</name>
</gene>
<proteinExistence type="predicted"/>
<keyword evidence="2" id="KW-1185">Reference proteome</keyword>
<dbReference type="AlphaFoldDB" id="A0A2P9AHN5"/>
<organism evidence="1 2">
    <name type="scientific">Mesorhizobium delmotii</name>
    <dbReference type="NCBI Taxonomy" id="1631247"/>
    <lineage>
        <taxon>Bacteria</taxon>
        <taxon>Pseudomonadati</taxon>
        <taxon>Pseudomonadota</taxon>
        <taxon>Alphaproteobacteria</taxon>
        <taxon>Hyphomicrobiales</taxon>
        <taxon>Phyllobacteriaceae</taxon>
        <taxon>Mesorhizobium</taxon>
    </lineage>
</organism>
<sequence length="122" mass="14380">MPDPSFFEEYLTPAGRFPHMWWELSNFLFSVWPSEYMGRDSFMNADNGFAVAEGRNEASFHWRDQPCFHPNYVTRHKVNADTIWTENGRHHNHAFSKIVCTKINGLRVNGPDETRRQVARYT</sequence>
<protein>
    <submittedName>
        <fullName evidence="1">Uncharacterized protein</fullName>
    </submittedName>
</protein>
<reference evidence="2" key="1">
    <citation type="submission" date="2016-12" db="EMBL/GenBank/DDBJ databases">
        <authorList>
            <person name="Brunel B."/>
        </authorList>
    </citation>
    <scope>NUCLEOTIDE SEQUENCE [LARGE SCALE GENOMIC DNA]</scope>
</reference>
<accession>A0A2P9AHN5</accession>
<dbReference type="Proteomes" id="UP000245698">
    <property type="component" value="Unassembled WGS sequence"/>
</dbReference>
<dbReference type="EMBL" id="FUIG01000022">
    <property type="protein sequence ID" value="SJM30640.1"/>
    <property type="molecule type" value="Genomic_DNA"/>
</dbReference>
<name>A0A2P9AHN5_9HYPH</name>